<proteinExistence type="predicted"/>
<comment type="caution">
    <text evidence="2">The sequence shown here is derived from an EMBL/GenBank/DDBJ whole genome shotgun (WGS) entry which is preliminary data.</text>
</comment>
<evidence type="ECO:0000313" key="3">
    <source>
        <dbReference type="Proteomes" id="UP000290289"/>
    </source>
</evidence>
<evidence type="ECO:0000313" key="2">
    <source>
        <dbReference type="EMBL" id="RXI03241.1"/>
    </source>
</evidence>
<keyword evidence="3" id="KW-1185">Reference proteome</keyword>
<feature type="compositionally biased region" description="Low complexity" evidence="1">
    <location>
        <begin position="52"/>
        <end position="61"/>
    </location>
</feature>
<organism evidence="2 3">
    <name type="scientific">Malus domestica</name>
    <name type="common">Apple</name>
    <name type="synonym">Pyrus malus</name>
    <dbReference type="NCBI Taxonomy" id="3750"/>
    <lineage>
        <taxon>Eukaryota</taxon>
        <taxon>Viridiplantae</taxon>
        <taxon>Streptophyta</taxon>
        <taxon>Embryophyta</taxon>
        <taxon>Tracheophyta</taxon>
        <taxon>Spermatophyta</taxon>
        <taxon>Magnoliopsida</taxon>
        <taxon>eudicotyledons</taxon>
        <taxon>Gunneridae</taxon>
        <taxon>Pentapetalae</taxon>
        <taxon>rosids</taxon>
        <taxon>fabids</taxon>
        <taxon>Rosales</taxon>
        <taxon>Rosaceae</taxon>
        <taxon>Amygdaloideae</taxon>
        <taxon>Maleae</taxon>
        <taxon>Malus</taxon>
    </lineage>
</organism>
<name>A0A498K6R7_MALDO</name>
<reference evidence="2 3" key="1">
    <citation type="submission" date="2018-10" db="EMBL/GenBank/DDBJ databases">
        <title>A high-quality apple genome assembly.</title>
        <authorList>
            <person name="Hu J."/>
        </authorList>
    </citation>
    <scope>NUCLEOTIDE SEQUENCE [LARGE SCALE GENOMIC DNA]</scope>
    <source>
        <strain evidence="3">cv. HFTH1</strain>
        <tissue evidence="2">Young leaf</tissue>
    </source>
</reference>
<evidence type="ECO:0000256" key="1">
    <source>
        <dbReference type="SAM" id="MobiDB-lite"/>
    </source>
</evidence>
<feature type="region of interest" description="Disordered" evidence="1">
    <location>
        <begin position="52"/>
        <end position="74"/>
    </location>
</feature>
<accession>A0A498K6R7</accession>
<dbReference type="EMBL" id="RDQH01000329">
    <property type="protein sequence ID" value="RXI03241.1"/>
    <property type="molecule type" value="Genomic_DNA"/>
</dbReference>
<gene>
    <name evidence="2" type="ORF">DVH24_003893</name>
</gene>
<protein>
    <submittedName>
        <fullName evidence="2">Uncharacterized protein</fullName>
    </submittedName>
</protein>
<sequence>MQVDGDELFEVDAMREIIANDKGKNLAMECALLEDNASNLSWGDLLQGVLPNSDGGDNNSVQGGGGAVRALNYH</sequence>
<dbReference type="AlphaFoldDB" id="A0A498K6R7"/>
<dbReference type="Proteomes" id="UP000290289">
    <property type="component" value="Chromosome 3"/>
</dbReference>